<dbReference type="InterPro" id="IPR048903">
    <property type="entry name" value="MdcG_N"/>
</dbReference>
<feature type="domain" description="Phosphoribosyl-dephospho-CoA transferase MdcG N-terminal" evidence="4">
    <location>
        <begin position="6"/>
        <end position="76"/>
    </location>
</feature>
<reference evidence="5 6" key="1">
    <citation type="submission" date="2019-10" db="EMBL/GenBank/DDBJ databases">
        <title>Genome sequencing of Lactobacillus manihotivorans.</title>
        <authorList>
            <person name="Kim K."/>
        </authorList>
    </citation>
    <scope>NUCLEOTIDE SEQUENCE [LARGE SCALE GENOMIC DNA]</scope>
    <source>
        <strain evidence="5 6">LM010</strain>
    </source>
</reference>
<organism evidence="5 6">
    <name type="scientific">Lacticaseibacillus manihotivorans</name>
    <dbReference type="NCBI Taxonomy" id="88233"/>
    <lineage>
        <taxon>Bacteria</taxon>
        <taxon>Bacillati</taxon>
        <taxon>Bacillota</taxon>
        <taxon>Bacilli</taxon>
        <taxon>Lactobacillales</taxon>
        <taxon>Lactobacillaceae</taxon>
        <taxon>Lacticaseibacillus</taxon>
    </lineage>
</organism>
<dbReference type="EMBL" id="CP045068">
    <property type="protein sequence ID" value="QFQ90652.1"/>
    <property type="molecule type" value="Genomic_DNA"/>
</dbReference>
<evidence type="ECO:0000313" key="6">
    <source>
        <dbReference type="Proteomes" id="UP000388452"/>
    </source>
</evidence>
<feature type="domain" description="Phosphoribosyl-dephospho-CoA transferase MdcG C-terminal" evidence="3">
    <location>
        <begin position="90"/>
        <end position="203"/>
    </location>
</feature>
<gene>
    <name evidence="5" type="ORF">LM010_04055</name>
</gene>
<keyword evidence="2" id="KW-0548">Nucleotidyltransferase</keyword>
<evidence type="ECO:0000256" key="2">
    <source>
        <dbReference type="ARBA" id="ARBA00022695"/>
    </source>
</evidence>
<dbReference type="Pfam" id="PF10620">
    <property type="entry name" value="MdcG"/>
    <property type="match status" value="1"/>
</dbReference>
<dbReference type="GO" id="GO:0016779">
    <property type="term" value="F:nucleotidyltransferase activity"/>
    <property type="evidence" value="ECO:0007669"/>
    <property type="project" value="UniProtKB-KW"/>
</dbReference>
<proteinExistence type="predicted"/>
<dbReference type="InterPro" id="IPR049180">
    <property type="entry name" value="MdcG_C"/>
</dbReference>
<accession>A0A5P8JP13</accession>
<dbReference type="RefSeq" id="WP_054718138.1">
    <property type="nucleotide sequence ID" value="NZ_CP045068.1"/>
</dbReference>
<sequence>MEQVAPHTLIRLDPVSLITDSALPEWAQAMLNESPYVIVRRGCQADRIPVGLRGYQKSQRFGAWIEPSQIAETVTPHQALGLLQHLSPERAALPAFQKLTALLPLLSGFEWGVGGSLQFELVTGLKMARAVSDVDVIMTRPETPMTVPEAQDLISELKAIAGAHADIQVVHGQAGFSLEEYAQNRADSILMKTSHGPVLSEDPWHFKEA</sequence>
<dbReference type="Proteomes" id="UP000388452">
    <property type="component" value="Chromosome"/>
</dbReference>
<evidence type="ECO:0000313" key="5">
    <source>
        <dbReference type="EMBL" id="QFQ90652.1"/>
    </source>
</evidence>
<evidence type="ECO:0000256" key="1">
    <source>
        <dbReference type="ARBA" id="ARBA00022679"/>
    </source>
</evidence>
<dbReference type="NCBIfam" id="TIGR03135">
    <property type="entry name" value="malonate_mdcG"/>
    <property type="match status" value="1"/>
</dbReference>
<dbReference type="Pfam" id="PF20866">
    <property type="entry name" value="MdcG_N"/>
    <property type="match status" value="1"/>
</dbReference>
<dbReference type="NCBIfam" id="NF002332">
    <property type="entry name" value="PRK01293.1"/>
    <property type="match status" value="1"/>
</dbReference>
<protein>
    <submittedName>
        <fullName evidence="5">Malonate decarboxylase holo-ACP synthase</fullName>
    </submittedName>
</protein>
<evidence type="ECO:0000259" key="4">
    <source>
        <dbReference type="Pfam" id="PF20866"/>
    </source>
</evidence>
<keyword evidence="1" id="KW-0808">Transferase</keyword>
<name>A0A5P8JP13_9LACO</name>
<dbReference type="InterPro" id="IPR017557">
    <property type="entry name" value="Holo-ACP_synthase"/>
</dbReference>
<evidence type="ECO:0000259" key="3">
    <source>
        <dbReference type="Pfam" id="PF10620"/>
    </source>
</evidence>
<dbReference type="AlphaFoldDB" id="A0A5P8JP13"/>